<evidence type="ECO:0000313" key="3">
    <source>
        <dbReference type="Proteomes" id="UP000800094"/>
    </source>
</evidence>
<dbReference type="InterPro" id="IPR011032">
    <property type="entry name" value="GroES-like_sf"/>
</dbReference>
<dbReference type="GO" id="GO:0005739">
    <property type="term" value="C:mitochondrion"/>
    <property type="evidence" value="ECO:0007669"/>
    <property type="project" value="TreeGrafter"/>
</dbReference>
<keyword evidence="3" id="KW-1185">Reference proteome</keyword>
<sequence>MRALIRTGTPKTLTYDTNHPEPNPAEYPECYTIRVKATALTRGELTWPEPLLPDIPVPGFDVAGEVVSTPIAPGEYAFKPGDEVYALTTFTWKGNARELSLATEKELSLKPKNLNWGEAASVPLSALSAYQALFIHGGLNSPEQGENSGKRVLVTAASGGVGIWGVQLAHEAGAEVVGTCSTANIDFVKGLGADTVIDYTKTDLLEWVTQGRESRGFDVILDCIGGQTLSASWKCARRGGKVISVAEPPDPKRPADGTAEDVEGVWFIVKANGNQLVEVTSLIEQGKARAVVDSVYELEQWGKAFERLEGGHAKGKVVLKVG</sequence>
<evidence type="ECO:0000313" key="2">
    <source>
        <dbReference type="EMBL" id="KAF2252556.1"/>
    </source>
</evidence>
<dbReference type="SUPFAM" id="SSF50129">
    <property type="entry name" value="GroES-like"/>
    <property type="match status" value="1"/>
</dbReference>
<reference evidence="2" key="1">
    <citation type="journal article" date="2020" name="Stud. Mycol.">
        <title>101 Dothideomycetes genomes: a test case for predicting lifestyles and emergence of pathogens.</title>
        <authorList>
            <person name="Haridas S."/>
            <person name="Albert R."/>
            <person name="Binder M."/>
            <person name="Bloem J."/>
            <person name="Labutti K."/>
            <person name="Salamov A."/>
            <person name="Andreopoulos B."/>
            <person name="Baker S."/>
            <person name="Barry K."/>
            <person name="Bills G."/>
            <person name="Bluhm B."/>
            <person name="Cannon C."/>
            <person name="Castanera R."/>
            <person name="Culley D."/>
            <person name="Daum C."/>
            <person name="Ezra D."/>
            <person name="Gonzalez J."/>
            <person name="Henrissat B."/>
            <person name="Kuo A."/>
            <person name="Liang C."/>
            <person name="Lipzen A."/>
            <person name="Lutzoni F."/>
            <person name="Magnuson J."/>
            <person name="Mondo S."/>
            <person name="Nolan M."/>
            <person name="Ohm R."/>
            <person name="Pangilinan J."/>
            <person name="Park H.-J."/>
            <person name="Ramirez L."/>
            <person name="Alfaro M."/>
            <person name="Sun H."/>
            <person name="Tritt A."/>
            <person name="Yoshinaga Y."/>
            <person name="Zwiers L.-H."/>
            <person name="Turgeon B."/>
            <person name="Goodwin S."/>
            <person name="Spatafora J."/>
            <person name="Crous P."/>
            <person name="Grigoriev I."/>
        </authorList>
    </citation>
    <scope>NUCLEOTIDE SEQUENCE</scope>
    <source>
        <strain evidence="2">CBS 122368</strain>
    </source>
</reference>
<accession>A0A6A6IQ92</accession>
<dbReference type="RefSeq" id="XP_033687560.1">
    <property type="nucleotide sequence ID" value="XM_033828506.1"/>
</dbReference>
<dbReference type="CDD" id="cd05289">
    <property type="entry name" value="MDR_like_2"/>
    <property type="match status" value="1"/>
</dbReference>
<dbReference type="AlphaFoldDB" id="A0A6A6IQ92"/>
<dbReference type="InterPro" id="IPR020843">
    <property type="entry name" value="ER"/>
</dbReference>
<dbReference type="Gene3D" id="3.90.180.10">
    <property type="entry name" value="Medium-chain alcohol dehydrogenases, catalytic domain"/>
    <property type="match status" value="1"/>
</dbReference>
<dbReference type="PANTHER" id="PTHR11695">
    <property type="entry name" value="ALCOHOL DEHYDROGENASE RELATED"/>
    <property type="match status" value="1"/>
</dbReference>
<gene>
    <name evidence="2" type="ORF">BU26DRAFT_517156</name>
</gene>
<dbReference type="InterPro" id="IPR050700">
    <property type="entry name" value="YIM1/Zinc_Alcohol_DH_Fams"/>
</dbReference>
<proteinExistence type="predicted"/>
<dbReference type="EMBL" id="ML987192">
    <property type="protein sequence ID" value="KAF2252556.1"/>
    <property type="molecule type" value="Genomic_DNA"/>
</dbReference>
<dbReference type="GO" id="GO:0016491">
    <property type="term" value="F:oxidoreductase activity"/>
    <property type="evidence" value="ECO:0007669"/>
    <property type="project" value="InterPro"/>
</dbReference>
<dbReference type="SUPFAM" id="SSF51735">
    <property type="entry name" value="NAD(P)-binding Rossmann-fold domains"/>
    <property type="match status" value="1"/>
</dbReference>
<dbReference type="SMART" id="SM00829">
    <property type="entry name" value="PKS_ER"/>
    <property type="match status" value="1"/>
</dbReference>
<organism evidence="2 3">
    <name type="scientific">Trematosphaeria pertusa</name>
    <dbReference type="NCBI Taxonomy" id="390896"/>
    <lineage>
        <taxon>Eukaryota</taxon>
        <taxon>Fungi</taxon>
        <taxon>Dikarya</taxon>
        <taxon>Ascomycota</taxon>
        <taxon>Pezizomycotina</taxon>
        <taxon>Dothideomycetes</taxon>
        <taxon>Pleosporomycetidae</taxon>
        <taxon>Pleosporales</taxon>
        <taxon>Massarineae</taxon>
        <taxon>Trematosphaeriaceae</taxon>
        <taxon>Trematosphaeria</taxon>
    </lineage>
</organism>
<dbReference type="PANTHER" id="PTHR11695:SF647">
    <property type="entry name" value="ENOYL REDUCTASE (ER) DOMAIN-CONTAINING PROTEIN"/>
    <property type="match status" value="1"/>
</dbReference>
<protein>
    <submittedName>
        <fullName evidence="2">Putative zinc-binding oxidoreductase</fullName>
    </submittedName>
</protein>
<dbReference type="GeneID" id="54581836"/>
<feature type="domain" description="Enoyl reductase (ER)" evidence="1">
    <location>
        <begin position="8"/>
        <end position="319"/>
    </location>
</feature>
<name>A0A6A6IQ92_9PLEO</name>
<evidence type="ECO:0000259" key="1">
    <source>
        <dbReference type="SMART" id="SM00829"/>
    </source>
</evidence>
<dbReference type="InterPro" id="IPR036291">
    <property type="entry name" value="NAD(P)-bd_dom_sf"/>
</dbReference>
<dbReference type="Pfam" id="PF13602">
    <property type="entry name" value="ADH_zinc_N_2"/>
    <property type="match status" value="1"/>
</dbReference>
<dbReference type="Gene3D" id="3.40.50.720">
    <property type="entry name" value="NAD(P)-binding Rossmann-like Domain"/>
    <property type="match status" value="1"/>
</dbReference>
<dbReference type="Proteomes" id="UP000800094">
    <property type="component" value="Unassembled WGS sequence"/>
</dbReference>
<dbReference type="OrthoDB" id="3509362at2759"/>